<accession>A0A432ZKW7</accession>
<dbReference type="InterPro" id="IPR036779">
    <property type="entry name" value="LysM_dom_sf"/>
</dbReference>
<evidence type="ECO:0000256" key="1">
    <source>
        <dbReference type="ARBA" id="ARBA00001561"/>
    </source>
</evidence>
<dbReference type="GO" id="GO:0071555">
    <property type="term" value="P:cell wall organization"/>
    <property type="evidence" value="ECO:0007669"/>
    <property type="project" value="UniProtKB-KW"/>
</dbReference>
<dbReference type="AlphaFoldDB" id="A0A432ZKW7"/>
<feature type="compositionally biased region" description="Polar residues" evidence="6">
    <location>
        <begin position="147"/>
        <end position="159"/>
    </location>
</feature>
<proteinExistence type="inferred from homology"/>
<dbReference type="InterPro" id="IPR021731">
    <property type="entry name" value="AMIN_dom"/>
</dbReference>
<comment type="similarity">
    <text evidence="2">Belongs to the N-acetylmuramoyl-L-alanine amidase 3 family.</text>
</comment>
<feature type="signal peptide" evidence="7">
    <location>
        <begin position="1"/>
        <end position="21"/>
    </location>
</feature>
<dbReference type="Gene3D" id="3.10.350.10">
    <property type="entry name" value="LysM domain"/>
    <property type="match status" value="1"/>
</dbReference>
<feature type="chain" id="PRO_5019031043" description="N-acetylmuramoyl-L-alanine amidase" evidence="7">
    <location>
        <begin position="22"/>
        <end position="455"/>
    </location>
</feature>
<dbReference type="GO" id="GO:0030288">
    <property type="term" value="C:outer membrane-bounded periplasmic space"/>
    <property type="evidence" value="ECO:0007669"/>
    <property type="project" value="TreeGrafter"/>
</dbReference>
<keyword evidence="10" id="KW-1185">Reference proteome</keyword>
<dbReference type="Proteomes" id="UP000288279">
    <property type="component" value="Unassembled WGS sequence"/>
</dbReference>
<dbReference type="CDD" id="cd00118">
    <property type="entry name" value="LysM"/>
    <property type="match status" value="1"/>
</dbReference>
<keyword evidence="7" id="KW-0732">Signal</keyword>
<dbReference type="Pfam" id="PF01520">
    <property type="entry name" value="Amidase_3"/>
    <property type="match status" value="1"/>
</dbReference>
<evidence type="ECO:0000313" key="9">
    <source>
        <dbReference type="EMBL" id="RUO78618.1"/>
    </source>
</evidence>
<evidence type="ECO:0000256" key="2">
    <source>
        <dbReference type="ARBA" id="ARBA00010860"/>
    </source>
</evidence>
<feature type="domain" description="LysM" evidence="8">
    <location>
        <begin position="410"/>
        <end position="453"/>
    </location>
</feature>
<dbReference type="Gene3D" id="2.60.40.3500">
    <property type="match status" value="1"/>
</dbReference>
<dbReference type="EMBL" id="PIQG01000002">
    <property type="protein sequence ID" value="RUO78618.1"/>
    <property type="molecule type" value="Genomic_DNA"/>
</dbReference>
<dbReference type="InterPro" id="IPR002508">
    <property type="entry name" value="MurNAc-LAA_cat"/>
</dbReference>
<dbReference type="GO" id="GO:0008745">
    <property type="term" value="F:N-acetylmuramoyl-L-alanine amidase activity"/>
    <property type="evidence" value="ECO:0007669"/>
    <property type="project" value="UniProtKB-EC"/>
</dbReference>
<name>A0A432ZKW7_9GAMM</name>
<dbReference type="PROSITE" id="PS51782">
    <property type="entry name" value="LYSM"/>
    <property type="match status" value="1"/>
</dbReference>
<protein>
    <recommendedName>
        <fullName evidence="3">N-acetylmuramoyl-L-alanine amidase</fullName>
        <ecNumber evidence="3">3.5.1.28</ecNumber>
    </recommendedName>
</protein>
<evidence type="ECO:0000259" key="8">
    <source>
        <dbReference type="PROSITE" id="PS51782"/>
    </source>
</evidence>
<dbReference type="PANTHER" id="PTHR30404">
    <property type="entry name" value="N-ACETYLMURAMOYL-L-ALANINE AMIDASE"/>
    <property type="match status" value="1"/>
</dbReference>
<dbReference type="RefSeq" id="WP_126827206.1">
    <property type="nucleotide sequence ID" value="NZ_PIQG01000002.1"/>
</dbReference>
<evidence type="ECO:0000256" key="7">
    <source>
        <dbReference type="SAM" id="SignalP"/>
    </source>
</evidence>
<dbReference type="PANTHER" id="PTHR30404:SF6">
    <property type="entry name" value="N-ACETYLMURAMOYL-L-ALANINE AMIDASE AMIB"/>
    <property type="match status" value="1"/>
</dbReference>
<dbReference type="SMART" id="SM00646">
    <property type="entry name" value="Ami_3"/>
    <property type="match status" value="1"/>
</dbReference>
<evidence type="ECO:0000256" key="4">
    <source>
        <dbReference type="ARBA" id="ARBA00022801"/>
    </source>
</evidence>
<dbReference type="InterPro" id="IPR050695">
    <property type="entry name" value="N-acetylmuramoyl_amidase_3"/>
</dbReference>
<keyword evidence="4" id="KW-0378">Hydrolase</keyword>
<reference evidence="9 10" key="1">
    <citation type="journal article" date="2011" name="Front. Microbiol.">
        <title>Genomic signatures of strain selection and enhancement in Bacillus atrophaeus var. globigii, a historical biowarfare simulant.</title>
        <authorList>
            <person name="Gibbons H.S."/>
            <person name="Broomall S.M."/>
            <person name="McNew L.A."/>
            <person name="Daligault H."/>
            <person name="Chapman C."/>
            <person name="Bruce D."/>
            <person name="Karavis M."/>
            <person name="Krepps M."/>
            <person name="McGregor P.A."/>
            <person name="Hong C."/>
            <person name="Park K.H."/>
            <person name="Akmal A."/>
            <person name="Feldman A."/>
            <person name="Lin J.S."/>
            <person name="Chang W.E."/>
            <person name="Higgs B.W."/>
            <person name="Demirev P."/>
            <person name="Lindquist J."/>
            <person name="Liem A."/>
            <person name="Fochler E."/>
            <person name="Read T.D."/>
            <person name="Tapia R."/>
            <person name="Johnson S."/>
            <person name="Bishop-Lilly K.A."/>
            <person name="Detter C."/>
            <person name="Han C."/>
            <person name="Sozhamannan S."/>
            <person name="Rosenzweig C.N."/>
            <person name="Skowronski E.W."/>
        </authorList>
    </citation>
    <scope>NUCLEOTIDE SEQUENCE [LARGE SCALE GENOMIC DNA]</scope>
    <source>
        <strain evidence="9 10">PIT1</strain>
    </source>
</reference>
<dbReference type="SMART" id="SM00257">
    <property type="entry name" value="LysM"/>
    <property type="match status" value="1"/>
</dbReference>
<comment type="caution">
    <text evidence="9">The sequence shown here is derived from an EMBL/GenBank/DDBJ whole genome shotgun (WGS) entry which is preliminary data.</text>
</comment>
<evidence type="ECO:0000256" key="3">
    <source>
        <dbReference type="ARBA" id="ARBA00011901"/>
    </source>
</evidence>
<evidence type="ECO:0000256" key="5">
    <source>
        <dbReference type="ARBA" id="ARBA00023316"/>
    </source>
</evidence>
<comment type="catalytic activity">
    <reaction evidence="1">
        <text>Hydrolyzes the link between N-acetylmuramoyl residues and L-amino acid residues in certain cell-wall glycopeptides.</text>
        <dbReference type="EC" id="3.5.1.28"/>
    </reaction>
</comment>
<dbReference type="GO" id="GO:0009253">
    <property type="term" value="P:peptidoglycan catabolic process"/>
    <property type="evidence" value="ECO:0007669"/>
    <property type="project" value="InterPro"/>
</dbReference>
<sequence length="455" mass="50538">MKKLLFACTVFWLVAATQAVAANAINAVRIQPSPDKTRVVFDLSSAPEYSYFTIYEVKPDRLVIDFNGTRLNTDLSQLELRGKRVTKIRTSTPKDSQSTRIVLELTGRFTANIFELGPQGSISDRLVIDLYDQANDAPGENAARETSAATPQRSSNQPARTVDELAQRKVVIAIDAGHGGDDPGSIGPSGTYEKDVVLRVSRALADIINADPDMEAHLIRTGDYYVAHKRRVRKAEQLQADMLISVHADAFTTPQPRGGSVWVLSTRRATTEQGRLLEDKERFSELLGGVEESVRNDDDNGYLARAFVDMRMNDAMARGFEAAEDVIAAMKRVTRMHKTKPQHASLAVLTSANITSMLVEIGFISNPQEEKLLLSNKHQQQIARAIYQGARDYFMRRPPDGTSIASNRMIIHTVKSGESLSVLAQRYGTTVKAIKERNQLRSNMLRIGQQLEIPR</sequence>
<dbReference type="CDD" id="cd02696">
    <property type="entry name" value="MurNAc-LAA"/>
    <property type="match status" value="1"/>
</dbReference>
<dbReference type="OrthoDB" id="9806267at2"/>
<feature type="region of interest" description="Disordered" evidence="6">
    <location>
        <begin position="137"/>
        <end position="162"/>
    </location>
</feature>
<gene>
    <name evidence="9" type="ORF">CWI83_06260</name>
</gene>
<evidence type="ECO:0000313" key="10">
    <source>
        <dbReference type="Proteomes" id="UP000288279"/>
    </source>
</evidence>
<dbReference type="SUPFAM" id="SSF53187">
    <property type="entry name" value="Zn-dependent exopeptidases"/>
    <property type="match status" value="1"/>
</dbReference>
<dbReference type="EC" id="3.5.1.28" evidence="3"/>
<dbReference type="SUPFAM" id="SSF54106">
    <property type="entry name" value="LysM domain"/>
    <property type="match status" value="1"/>
</dbReference>
<dbReference type="Gene3D" id="3.40.630.40">
    <property type="entry name" value="Zn-dependent exopeptidases"/>
    <property type="match status" value="1"/>
</dbReference>
<dbReference type="Pfam" id="PF01476">
    <property type="entry name" value="LysM"/>
    <property type="match status" value="1"/>
</dbReference>
<dbReference type="Pfam" id="PF11741">
    <property type="entry name" value="AMIN"/>
    <property type="match status" value="1"/>
</dbReference>
<keyword evidence="5" id="KW-0961">Cell wall biogenesis/degradation</keyword>
<evidence type="ECO:0000256" key="6">
    <source>
        <dbReference type="SAM" id="MobiDB-lite"/>
    </source>
</evidence>
<dbReference type="InterPro" id="IPR018392">
    <property type="entry name" value="LysM"/>
</dbReference>
<organism evidence="9 10">
    <name type="scientific">Pseudidiomarina taiwanensis</name>
    <dbReference type="NCBI Taxonomy" id="337250"/>
    <lineage>
        <taxon>Bacteria</taxon>
        <taxon>Pseudomonadati</taxon>
        <taxon>Pseudomonadota</taxon>
        <taxon>Gammaproteobacteria</taxon>
        <taxon>Alteromonadales</taxon>
        <taxon>Idiomarinaceae</taxon>
        <taxon>Pseudidiomarina</taxon>
    </lineage>
</organism>